<organism evidence="1">
    <name type="scientific">marine sediment metagenome</name>
    <dbReference type="NCBI Taxonomy" id="412755"/>
    <lineage>
        <taxon>unclassified sequences</taxon>
        <taxon>metagenomes</taxon>
        <taxon>ecological metagenomes</taxon>
    </lineage>
</organism>
<name>X1VD36_9ZZZZ</name>
<dbReference type="EMBL" id="BARW01034937">
    <property type="protein sequence ID" value="GAJ11766.1"/>
    <property type="molecule type" value="Genomic_DNA"/>
</dbReference>
<gene>
    <name evidence="1" type="ORF">S12H4_54625</name>
</gene>
<dbReference type="Gene3D" id="3.90.1150.10">
    <property type="entry name" value="Aspartate Aminotransferase, domain 1"/>
    <property type="match status" value="1"/>
</dbReference>
<reference evidence="1" key="1">
    <citation type="journal article" date="2014" name="Front. Microbiol.">
        <title>High frequency of phylogenetically diverse reductive dehalogenase-homologous genes in deep subseafloor sedimentary metagenomes.</title>
        <authorList>
            <person name="Kawai M."/>
            <person name="Futagami T."/>
            <person name="Toyoda A."/>
            <person name="Takaki Y."/>
            <person name="Nishi S."/>
            <person name="Hori S."/>
            <person name="Arai W."/>
            <person name="Tsubouchi T."/>
            <person name="Morono Y."/>
            <person name="Uchiyama I."/>
            <person name="Ito T."/>
            <person name="Fujiyama A."/>
            <person name="Inagaki F."/>
            <person name="Takami H."/>
        </authorList>
    </citation>
    <scope>NUCLEOTIDE SEQUENCE</scope>
    <source>
        <strain evidence="1">Expedition CK06-06</strain>
    </source>
</reference>
<accession>X1VD36</accession>
<dbReference type="AlphaFoldDB" id="X1VD36"/>
<feature type="non-terminal residue" evidence="1">
    <location>
        <position position="1"/>
    </location>
</feature>
<sequence length="60" mass="6392">VLEESISPAHGNYEMGSCPRAEAAAEHLVNLPTHPRVKQRDVDLIVSAVARAKSSKRGAA</sequence>
<proteinExistence type="predicted"/>
<dbReference type="InterPro" id="IPR015422">
    <property type="entry name" value="PyrdxlP-dep_Trfase_small"/>
</dbReference>
<comment type="caution">
    <text evidence="1">The sequence shown here is derived from an EMBL/GenBank/DDBJ whole genome shotgun (WGS) entry which is preliminary data.</text>
</comment>
<protein>
    <submittedName>
        <fullName evidence="1">Uncharacterized protein</fullName>
    </submittedName>
</protein>
<evidence type="ECO:0000313" key="1">
    <source>
        <dbReference type="EMBL" id="GAJ11766.1"/>
    </source>
</evidence>